<name>A0A1I5EXX4_9CLOT</name>
<evidence type="ECO:0000256" key="1">
    <source>
        <dbReference type="ARBA" id="ARBA00010243"/>
    </source>
</evidence>
<evidence type="ECO:0000256" key="4">
    <source>
        <dbReference type="ARBA" id="ARBA00022801"/>
    </source>
</evidence>
<protein>
    <submittedName>
        <fullName evidence="9">DNA repair protein RadC</fullName>
    </submittedName>
</protein>
<dbReference type="InterPro" id="IPR001405">
    <property type="entry name" value="UPF0758"/>
</dbReference>
<dbReference type="Gene3D" id="3.40.140.10">
    <property type="entry name" value="Cytidine Deaminase, domain 2"/>
    <property type="match status" value="1"/>
</dbReference>
<evidence type="ECO:0000313" key="9">
    <source>
        <dbReference type="EMBL" id="SFO16355.1"/>
    </source>
</evidence>
<evidence type="ECO:0000256" key="6">
    <source>
        <dbReference type="ARBA" id="ARBA00023049"/>
    </source>
</evidence>
<keyword evidence="5" id="KW-0862">Zinc</keyword>
<gene>
    <name evidence="9" type="ORF">SAMN04488695_1232</name>
</gene>
<dbReference type="Pfam" id="PF04002">
    <property type="entry name" value="RadC"/>
    <property type="match status" value="1"/>
</dbReference>
<evidence type="ECO:0000259" key="8">
    <source>
        <dbReference type="PROSITE" id="PS50249"/>
    </source>
</evidence>
<dbReference type="InterPro" id="IPR020891">
    <property type="entry name" value="UPF0758_CS"/>
</dbReference>
<feature type="transmembrane region" description="Helical" evidence="7">
    <location>
        <begin position="173"/>
        <end position="197"/>
    </location>
</feature>
<dbReference type="GO" id="GO:0006508">
    <property type="term" value="P:proteolysis"/>
    <property type="evidence" value="ECO:0007669"/>
    <property type="project" value="UniProtKB-KW"/>
</dbReference>
<dbReference type="AlphaFoldDB" id="A0A1I5EXX4"/>
<dbReference type="GO" id="GO:0008237">
    <property type="term" value="F:metallopeptidase activity"/>
    <property type="evidence" value="ECO:0007669"/>
    <property type="project" value="UniProtKB-KW"/>
</dbReference>
<evidence type="ECO:0000256" key="5">
    <source>
        <dbReference type="ARBA" id="ARBA00022833"/>
    </source>
</evidence>
<keyword evidence="10" id="KW-1185">Reference proteome</keyword>
<keyword evidence="7" id="KW-1133">Transmembrane helix</keyword>
<dbReference type="InterPro" id="IPR037518">
    <property type="entry name" value="MPN"/>
</dbReference>
<evidence type="ECO:0000256" key="2">
    <source>
        <dbReference type="ARBA" id="ARBA00022670"/>
    </source>
</evidence>
<proteinExistence type="inferred from homology"/>
<dbReference type="OrthoDB" id="9804482at2"/>
<sequence length="224" mass="25481">MTYTEKNHIRKHHESIENPVFPSKRVQVVKIKLVRESSFLYGKRRVNTPLEAYELGKILMEETDREQLLVCCLNTKNQPLNLHVVSIGSLNASIVHPREVLKAAVLSNAASIILFHNHPSGDPAPSSEDQTATERIRDCGRLMGIDLLDHIIIGEDTYYSIRKKKSKGLQKRMPVFTIVTNIKYKLLVSILSIIYIVNIQNPVVFPREFFSPFLGINISDNFSV</sequence>
<keyword evidence="2" id="KW-0645">Protease</keyword>
<organism evidence="9 10">
    <name type="scientific">Proteiniclasticum ruminis</name>
    <dbReference type="NCBI Taxonomy" id="398199"/>
    <lineage>
        <taxon>Bacteria</taxon>
        <taxon>Bacillati</taxon>
        <taxon>Bacillota</taxon>
        <taxon>Clostridia</taxon>
        <taxon>Eubacteriales</taxon>
        <taxon>Clostridiaceae</taxon>
        <taxon>Proteiniclasticum</taxon>
    </lineage>
</organism>
<evidence type="ECO:0000313" key="10">
    <source>
        <dbReference type="Proteomes" id="UP000181899"/>
    </source>
</evidence>
<evidence type="ECO:0000256" key="7">
    <source>
        <dbReference type="SAM" id="Phobius"/>
    </source>
</evidence>
<reference evidence="9 10" key="1">
    <citation type="submission" date="2016-10" db="EMBL/GenBank/DDBJ databases">
        <authorList>
            <person name="de Groot N.N."/>
        </authorList>
    </citation>
    <scope>NUCLEOTIDE SEQUENCE [LARGE SCALE GENOMIC DNA]</scope>
    <source>
        <strain evidence="9 10">ML2</strain>
    </source>
</reference>
<evidence type="ECO:0000256" key="3">
    <source>
        <dbReference type="ARBA" id="ARBA00022723"/>
    </source>
</evidence>
<dbReference type="PROSITE" id="PS50249">
    <property type="entry name" value="MPN"/>
    <property type="match status" value="1"/>
</dbReference>
<dbReference type="CDD" id="cd08071">
    <property type="entry name" value="MPN_DUF2466"/>
    <property type="match status" value="1"/>
</dbReference>
<keyword evidence="7" id="KW-0472">Membrane</keyword>
<dbReference type="PANTHER" id="PTHR30471">
    <property type="entry name" value="DNA REPAIR PROTEIN RADC"/>
    <property type="match status" value="1"/>
</dbReference>
<dbReference type="Proteomes" id="UP000181899">
    <property type="component" value="Unassembled WGS sequence"/>
</dbReference>
<dbReference type="InterPro" id="IPR025657">
    <property type="entry name" value="RadC_JAB"/>
</dbReference>
<dbReference type="PROSITE" id="PS01302">
    <property type="entry name" value="UPF0758"/>
    <property type="match status" value="1"/>
</dbReference>
<feature type="domain" description="MPN" evidence="8">
    <location>
        <begin position="45"/>
        <end position="167"/>
    </location>
</feature>
<keyword evidence="4" id="KW-0378">Hydrolase</keyword>
<comment type="similarity">
    <text evidence="1">Belongs to the UPF0758 family.</text>
</comment>
<dbReference type="EMBL" id="FOVK01000023">
    <property type="protein sequence ID" value="SFO16355.1"/>
    <property type="molecule type" value="Genomic_DNA"/>
</dbReference>
<keyword evidence="7" id="KW-0812">Transmembrane</keyword>
<keyword evidence="6" id="KW-0482">Metalloprotease</keyword>
<dbReference type="GO" id="GO:0046872">
    <property type="term" value="F:metal ion binding"/>
    <property type="evidence" value="ECO:0007669"/>
    <property type="project" value="UniProtKB-KW"/>
</dbReference>
<keyword evidence="3" id="KW-0479">Metal-binding</keyword>
<dbReference type="PANTHER" id="PTHR30471:SF3">
    <property type="entry name" value="UPF0758 PROTEIN YEES-RELATED"/>
    <property type="match status" value="1"/>
</dbReference>
<accession>A0A1I5EXX4</accession>